<comment type="caution">
    <text evidence="1">The sequence shown here is derived from an EMBL/GenBank/DDBJ whole genome shotgun (WGS) entry which is preliminary data.</text>
</comment>
<name>A0A7W5B7N3_9BURK</name>
<dbReference type="EMBL" id="JACHXD010000002">
    <property type="protein sequence ID" value="MBB3118032.1"/>
    <property type="molecule type" value="Genomic_DNA"/>
</dbReference>
<evidence type="ECO:0000313" key="1">
    <source>
        <dbReference type="EMBL" id="MBB3118032.1"/>
    </source>
</evidence>
<reference evidence="1 2" key="1">
    <citation type="submission" date="2020-08" db="EMBL/GenBank/DDBJ databases">
        <title>Genomic Encyclopedia of Type Strains, Phase III (KMG-III): the genomes of soil and plant-associated and newly described type strains.</title>
        <authorList>
            <person name="Whitman W."/>
        </authorList>
    </citation>
    <scope>NUCLEOTIDE SEQUENCE [LARGE SCALE GENOMIC DNA]</scope>
    <source>
        <strain evidence="1 2">CECT 8897</strain>
    </source>
</reference>
<evidence type="ECO:0000313" key="2">
    <source>
        <dbReference type="Proteomes" id="UP000541535"/>
    </source>
</evidence>
<keyword evidence="2" id="KW-1185">Reference proteome</keyword>
<dbReference type="RefSeq" id="WP_183439950.1">
    <property type="nucleotide sequence ID" value="NZ_JACHXD010000002.1"/>
</dbReference>
<dbReference type="AlphaFoldDB" id="A0A7W5B7N3"/>
<gene>
    <name evidence="1" type="ORF">FHS03_001058</name>
</gene>
<protein>
    <submittedName>
        <fullName evidence="1">Uncharacterized protein</fullName>
    </submittedName>
</protein>
<organism evidence="1 2">
    <name type="scientific">Pseudoduganella violacea</name>
    <dbReference type="NCBI Taxonomy" id="1715466"/>
    <lineage>
        <taxon>Bacteria</taxon>
        <taxon>Pseudomonadati</taxon>
        <taxon>Pseudomonadota</taxon>
        <taxon>Betaproteobacteria</taxon>
        <taxon>Burkholderiales</taxon>
        <taxon>Oxalobacteraceae</taxon>
        <taxon>Telluria group</taxon>
        <taxon>Pseudoduganella</taxon>
    </lineage>
</organism>
<sequence>MPDFDHLDDFSVLLRRFDEKFTKLRKKVHRVLENNLDEQSYDIYVNSILIDCRALFIENIRYKHNCTIQNFYKVTQQPDFAQAIDAHFDGLTSGGLTLREVIKSWVDRHLVHFDFVDEKTEQAHFDDLASVLDRRTIANLFVDILLIAQQYSEYRLFLHQQAYAVCEALTGDG</sequence>
<proteinExistence type="predicted"/>
<accession>A0A7W5B7N3</accession>
<dbReference type="Proteomes" id="UP000541535">
    <property type="component" value="Unassembled WGS sequence"/>
</dbReference>